<evidence type="ECO:0000256" key="2">
    <source>
        <dbReference type="ARBA" id="ARBA00022448"/>
    </source>
</evidence>
<dbReference type="PANTHER" id="PTHR43005:SF1">
    <property type="entry name" value="SPERMIDINE_PUTRESCINE TRANSPORT SYSTEM PERMEASE PROTEIN"/>
    <property type="match status" value="1"/>
</dbReference>
<organism evidence="10 11">
    <name type="scientific">Acidimicrobium ferrooxidans (strain DSM 10331 / JCM 15462 / NBRC 103882 / ICP)</name>
    <dbReference type="NCBI Taxonomy" id="525909"/>
    <lineage>
        <taxon>Bacteria</taxon>
        <taxon>Bacillati</taxon>
        <taxon>Actinomycetota</taxon>
        <taxon>Acidimicrobiia</taxon>
        <taxon>Acidimicrobiales</taxon>
        <taxon>Acidimicrobiaceae</taxon>
        <taxon>Acidimicrobium</taxon>
    </lineage>
</organism>
<dbReference type="HOGENOM" id="CLU_016047_0_3_11"/>
<evidence type="ECO:0000256" key="1">
    <source>
        <dbReference type="ARBA" id="ARBA00004651"/>
    </source>
</evidence>
<evidence type="ECO:0000256" key="7">
    <source>
        <dbReference type="RuleBase" id="RU363032"/>
    </source>
</evidence>
<feature type="transmembrane region" description="Helical" evidence="7">
    <location>
        <begin position="31"/>
        <end position="55"/>
    </location>
</feature>
<keyword evidence="11" id="KW-1185">Reference proteome</keyword>
<keyword evidence="4 7" id="KW-0812">Transmembrane</keyword>
<proteinExistence type="inferred from homology"/>
<dbReference type="GO" id="GO:0055085">
    <property type="term" value="P:transmembrane transport"/>
    <property type="evidence" value="ECO:0007669"/>
    <property type="project" value="InterPro"/>
</dbReference>
<feature type="transmembrane region" description="Helical" evidence="7">
    <location>
        <begin position="222"/>
        <end position="240"/>
    </location>
</feature>
<keyword evidence="5 7" id="KW-1133">Transmembrane helix</keyword>
<comment type="similarity">
    <text evidence="7">Belongs to the binding-protein-dependent transport system permease family.</text>
</comment>
<feature type="domain" description="ABC transmembrane type-1" evidence="9">
    <location>
        <begin position="90"/>
        <end position="302"/>
    </location>
</feature>
<dbReference type="EMBL" id="CP001631">
    <property type="protein sequence ID" value="ACU54256.1"/>
    <property type="molecule type" value="Genomic_DNA"/>
</dbReference>
<feature type="region of interest" description="Disordered" evidence="8">
    <location>
        <begin position="1"/>
        <end position="20"/>
    </location>
</feature>
<evidence type="ECO:0000256" key="3">
    <source>
        <dbReference type="ARBA" id="ARBA00022475"/>
    </source>
</evidence>
<dbReference type="AlphaFoldDB" id="C7LZU8"/>
<dbReference type="KEGG" id="afo:Afer_1330"/>
<feature type="transmembrane region" description="Helical" evidence="7">
    <location>
        <begin position="94"/>
        <end position="116"/>
    </location>
</feature>
<feature type="transmembrane region" description="Helical" evidence="7">
    <location>
        <begin position="284"/>
        <end position="306"/>
    </location>
</feature>
<comment type="subcellular location">
    <subcellularLocation>
        <location evidence="1 7">Cell membrane</location>
        <topology evidence="1 7">Multi-pass membrane protein</topology>
    </subcellularLocation>
</comment>
<dbReference type="PANTHER" id="PTHR43005">
    <property type="entry name" value="BLR7065 PROTEIN"/>
    <property type="match status" value="1"/>
</dbReference>
<evidence type="ECO:0000259" key="9">
    <source>
        <dbReference type="PROSITE" id="PS50928"/>
    </source>
</evidence>
<sequence>MVAGIAVPPRTAPAQRSDDHRARRGLARAGWWLSAPALVVIGAVTVFPIVFSIVLSLSNVNVTGAGFQLGGATGANYSEIVHAAVWRYALEFTVGYTVITVFVEVVLGTLIALVAARLTKGRGLFMALLLLPWSMITVISAELWGYIYQGTYGVADALFQAVGLGHPLFLGTPTPAIISMMVADIWKTTPFVGIIVLAGLVMLPEDVFEAAQIDGASGWTTFWRITFPLLRPTLAIATLFRILQAFGLFDLPFVLTGGGPGTSTTSLALLGYKVMFEDVSFGPGAAIATTTTALVLAGCIVFLRVFRAQVGAAKEA</sequence>
<dbReference type="Gene3D" id="1.10.3720.10">
    <property type="entry name" value="MetI-like"/>
    <property type="match status" value="1"/>
</dbReference>
<protein>
    <submittedName>
        <fullName evidence="10">Binding-protein-dependent transport systems inner membrane component</fullName>
    </submittedName>
</protein>
<dbReference type="SUPFAM" id="SSF161098">
    <property type="entry name" value="MetI-like"/>
    <property type="match status" value="1"/>
</dbReference>
<dbReference type="OrthoDB" id="34224at2"/>
<feature type="transmembrane region" description="Helical" evidence="7">
    <location>
        <begin position="123"/>
        <end position="145"/>
    </location>
</feature>
<accession>C7LZU8</accession>
<dbReference type="CDD" id="cd06261">
    <property type="entry name" value="TM_PBP2"/>
    <property type="match status" value="1"/>
</dbReference>
<keyword evidence="6 7" id="KW-0472">Membrane</keyword>
<dbReference type="PROSITE" id="PS50928">
    <property type="entry name" value="ABC_TM1"/>
    <property type="match status" value="1"/>
</dbReference>
<name>C7LZU8_ACIFD</name>
<dbReference type="Pfam" id="PF00528">
    <property type="entry name" value="BPD_transp_1"/>
    <property type="match status" value="1"/>
</dbReference>
<evidence type="ECO:0000256" key="4">
    <source>
        <dbReference type="ARBA" id="ARBA00022692"/>
    </source>
</evidence>
<dbReference type="GO" id="GO:0005886">
    <property type="term" value="C:plasma membrane"/>
    <property type="evidence" value="ECO:0007669"/>
    <property type="project" value="UniProtKB-SubCell"/>
</dbReference>
<evidence type="ECO:0000313" key="10">
    <source>
        <dbReference type="EMBL" id="ACU54256.1"/>
    </source>
</evidence>
<gene>
    <name evidence="10" type="ordered locus">Afer_1330</name>
</gene>
<dbReference type="InterPro" id="IPR035906">
    <property type="entry name" value="MetI-like_sf"/>
</dbReference>
<dbReference type="Proteomes" id="UP000000771">
    <property type="component" value="Chromosome"/>
</dbReference>
<evidence type="ECO:0000256" key="6">
    <source>
        <dbReference type="ARBA" id="ARBA00023136"/>
    </source>
</evidence>
<evidence type="ECO:0000256" key="5">
    <source>
        <dbReference type="ARBA" id="ARBA00022989"/>
    </source>
</evidence>
<dbReference type="RefSeq" id="WP_015798740.1">
    <property type="nucleotide sequence ID" value="NC_013124.1"/>
</dbReference>
<evidence type="ECO:0000256" key="8">
    <source>
        <dbReference type="SAM" id="MobiDB-lite"/>
    </source>
</evidence>
<evidence type="ECO:0000313" key="11">
    <source>
        <dbReference type="Proteomes" id="UP000000771"/>
    </source>
</evidence>
<dbReference type="STRING" id="525909.Afer_1330"/>
<keyword evidence="2 7" id="KW-0813">Transport</keyword>
<keyword evidence="3" id="KW-1003">Cell membrane</keyword>
<dbReference type="InterPro" id="IPR000515">
    <property type="entry name" value="MetI-like"/>
</dbReference>
<reference evidence="10 11" key="1">
    <citation type="journal article" date="2009" name="Stand. Genomic Sci.">
        <title>Complete genome sequence of Acidimicrobium ferrooxidans type strain (ICP).</title>
        <authorList>
            <person name="Clum A."/>
            <person name="Nolan M."/>
            <person name="Lang E."/>
            <person name="Glavina Del Rio T."/>
            <person name="Tice H."/>
            <person name="Copeland A."/>
            <person name="Cheng J.F."/>
            <person name="Lucas S."/>
            <person name="Chen F."/>
            <person name="Bruce D."/>
            <person name="Goodwin L."/>
            <person name="Pitluck S."/>
            <person name="Ivanova N."/>
            <person name="Mavrommatis K."/>
            <person name="Mikhailova N."/>
            <person name="Pati A."/>
            <person name="Chen A."/>
            <person name="Palaniappan K."/>
            <person name="Goker M."/>
            <person name="Spring S."/>
            <person name="Land M."/>
            <person name="Hauser L."/>
            <person name="Chang Y.J."/>
            <person name="Jeffries C.C."/>
            <person name="Chain P."/>
            <person name="Bristow J."/>
            <person name="Eisen J.A."/>
            <person name="Markowitz V."/>
            <person name="Hugenholtz P."/>
            <person name="Kyrpides N.C."/>
            <person name="Klenk H.P."/>
            <person name="Lapidus A."/>
        </authorList>
    </citation>
    <scope>NUCLEOTIDE SEQUENCE [LARGE SCALE GENOMIC DNA]</scope>
    <source>
        <strain evidence="11">DSM 10331 / JCM 15462 / NBRC 103882 / ICP</strain>
    </source>
</reference>
<feature type="transmembrane region" description="Helical" evidence="7">
    <location>
        <begin position="157"/>
        <end position="178"/>
    </location>
</feature>
<dbReference type="eggNOG" id="COG1175">
    <property type="taxonomic scope" value="Bacteria"/>
</dbReference>